<dbReference type="EMBL" id="JBHPBY010000076">
    <property type="protein sequence ID" value="MFC1850099.1"/>
    <property type="molecule type" value="Genomic_DNA"/>
</dbReference>
<dbReference type="InterPro" id="IPR050214">
    <property type="entry name" value="Cys_Synth/Cystath_Beta-Synth"/>
</dbReference>
<dbReference type="Pfam" id="PF00291">
    <property type="entry name" value="PALP"/>
    <property type="match status" value="1"/>
</dbReference>
<accession>A0ABV6YV66</accession>
<reference evidence="4 5" key="1">
    <citation type="submission" date="2024-09" db="EMBL/GenBank/DDBJ databases">
        <title>Laminarin stimulates single cell rates of sulfate reduction while oxygen inhibits transcriptomic activity in coastal marine sediment.</title>
        <authorList>
            <person name="Lindsay M."/>
            <person name="Orcutt B."/>
            <person name="Emerson D."/>
            <person name="Stepanauskas R."/>
            <person name="D'Angelo T."/>
        </authorList>
    </citation>
    <scope>NUCLEOTIDE SEQUENCE [LARGE SCALE GENOMIC DNA]</scope>
    <source>
        <strain evidence="4">SAG AM-311-K15</strain>
    </source>
</reference>
<name>A0ABV6YV66_UNCC1</name>
<comment type="cofactor">
    <cofactor evidence="1">
        <name>pyridoxal 5'-phosphate</name>
        <dbReference type="ChEBI" id="CHEBI:597326"/>
    </cofactor>
</comment>
<evidence type="ECO:0000256" key="1">
    <source>
        <dbReference type="ARBA" id="ARBA00001933"/>
    </source>
</evidence>
<evidence type="ECO:0000259" key="3">
    <source>
        <dbReference type="Pfam" id="PF00291"/>
    </source>
</evidence>
<dbReference type="PANTHER" id="PTHR10314">
    <property type="entry name" value="CYSTATHIONINE BETA-SYNTHASE"/>
    <property type="match status" value="1"/>
</dbReference>
<dbReference type="Proteomes" id="UP001594351">
    <property type="component" value="Unassembled WGS sequence"/>
</dbReference>
<dbReference type="Gene3D" id="3.40.50.1100">
    <property type="match status" value="2"/>
</dbReference>
<protein>
    <submittedName>
        <fullName evidence="4">Pyridoxal-phosphate dependent enzyme</fullName>
    </submittedName>
</protein>
<evidence type="ECO:0000256" key="2">
    <source>
        <dbReference type="ARBA" id="ARBA00022898"/>
    </source>
</evidence>
<dbReference type="SUPFAM" id="SSF53686">
    <property type="entry name" value="Tryptophan synthase beta subunit-like PLP-dependent enzymes"/>
    <property type="match status" value="1"/>
</dbReference>
<evidence type="ECO:0000313" key="4">
    <source>
        <dbReference type="EMBL" id="MFC1850099.1"/>
    </source>
</evidence>
<keyword evidence="2" id="KW-0663">Pyridoxal phosphate</keyword>
<sequence length="243" mass="26763">MSDSLQKKDDRVLEKGFELMDGATGDLGGLSNDVADNQIVSANVDYSLEERLEAYEDIIDSEVGDTMLVRARNMERETGVRQLYLKFEGGNPTGSQKDRIAFAQAMDALRRGFDAITVATCGNYGAALSLAASLAGIRCIIFILEQYHTKRIAEMINFKADIRKLPGNYEDVVEISREYAEKHEVYDANPGGANTALQLKAYGEIAYEIYDELRDAPKAIAVPVSNGTTLAGIYTVSHKFLPF</sequence>
<keyword evidence="5" id="KW-1185">Reference proteome</keyword>
<comment type="caution">
    <text evidence="4">The sequence shown here is derived from an EMBL/GenBank/DDBJ whole genome shotgun (WGS) entry which is preliminary data.</text>
</comment>
<dbReference type="InterPro" id="IPR001926">
    <property type="entry name" value="TrpB-like_PALP"/>
</dbReference>
<dbReference type="InterPro" id="IPR036052">
    <property type="entry name" value="TrpB-like_PALP_sf"/>
</dbReference>
<organism evidence="4 5">
    <name type="scientific">candidate division CSSED10-310 bacterium</name>
    <dbReference type="NCBI Taxonomy" id="2855610"/>
    <lineage>
        <taxon>Bacteria</taxon>
        <taxon>Bacteria division CSSED10-310</taxon>
    </lineage>
</organism>
<feature type="domain" description="Tryptophan synthase beta chain-like PALP" evidence="3">
    <location>
        <begin position="61"/>
        <end position="236"/>
    </location>
</feature>
<proteinExistence type="predicted"/>
<evidence type="ECO:0000313" key="5">
    <source>
        <dbReference type="Proteomes" id="UP001594351"/>
    </source>
</evidence>
<gene>
    <name evidence="4" type="ORF">ACFL27_07910</name>
</gene>